<dbReference type="PANTHER" id="PTHR42929:SF1">
    <property type="entry name" value="INNER MEMBRANE ABC TRANSPORTER PERMEASE PROTEIN YDCU-RELATED"/>
    <property type="match status" value="1"/>
</dbReference>
<evidence type="ECO:0000259" key="9">
    <source>
        <dbReference type="PROSITE" id="PS50928"/>
    </source>
</evidence>
<evidence type="ECO:0000256" key="1">
    <source>
        <dbReference type="ARBA" id="ARBA00004651"/>
    </source>
</evidence>
<evidence type="ECO:0000256" key="4">
    <source>
        <dbReference type="ARBA" id="ARBA00022475"/>
    </source>
</evidence>
<protein>
    <submittedName>
        <fullName evidence="10">Putative spermidine/putrescine transport system permease protein</fullName>
    </submittedName>
</protein>
<reference evidence="10 11" key="1">
    <citation type="submission" date="2020-08" db="EMBL/GenBank/DDBJ databases">
        <title>Genomic Encyclopedia of Type Strains, Phase IV (KMG-IV): sequencing the most valuable type-strain genomes for metagenomic binning, comparative biology and taxonomic classification.</title>
        <authorList>
            <person name="Goeker M."/>
        </authorList>
    </citation>
    <scope>NUCLEOTIDE SEQUENCE [LARGE SCALE GENOMIC DNA]</scope>
    <source>
        <strain evidence="10 11">DSM 22975</strain>
    </source>
</reference>
<feature type="transmembrane region" description="Helical" evidence="8">
    <location>
        <begin position="158"/>
        <end position="177"/>
    </location>
</feature>
<dbReference type="CDD" id="cd06261">
    <property type="entry name" value="TM_PBP2"/>
    <property type="match status" value="1"/>
</dbReference>
<evidence type="ECO:0000256" key="3">
    <source>
        <dbReference type="ARBA" id="ARBA00022448"/>
    </source>
</evidence>
<name>A0A841GN96_9GAMM</name>
<keyword evidence="4" id="KW-1003">Cell membrane</keyword>
<dbReference type="InterPro" id="IPR000515">
    <property type="entry name" value="MetI-like"/>
</dbReference>
<dbReference type="PROSITE" id="PS50928">
    <property type="entry name" value="ABC_TM1"/>
    <property type="match status" value="1"/>
</dbReference>
<dbReference type="Pfam" id="PF00528">
    <property type="entry name" value="BPD_transp_1"/>
    <property type="match status" value="1"/>
</dbReference>
<evidence type="ECO:0000256" key="2">
    <source>
        <dbReference type="ARBA" id="ARBA00007069"/>
    </source>
</evidence>
<dbReference type="EMBL" id="JACHGR010000002">
    <property type="protein sequence ID" value="MBB6054953.1"/>
    <property type="molecule type" value="Genomic_DNA"/>
</dbReference>
<dbReference type="RefSeq" id="WP_188025743.1">
    <property type="nucleotide sequence ID" value="NZ_JACHGR010000002.1"/>
</dbReference>
<dbReference type="AlphaFoldDB" id="A0A841GN96"/>
<dbReference type="InterPro" id="IPR035906">
    <property type="entry name" value="MetI-like_sf"/>
</dbReference>
<sequence>MSTPPGQTINPSYWQASPLFLIMLAFLVFPVGVIVTVSFWDYDSYELIPDFIWDNYQYLLTSKVTWQAYAQTLFYAVTTWATCLVIGFLVAYYLAFHIRNKALQNLLFLLCTVPFFTSNIIRMISWIPLLGRNGLVNQGLLGLGIIDKPIEGLLYSDFSVILAFVHLNVLFMIIPIFNSMSRIDRRLLEASYDNGASSLTTLFQVVVPLSKTGIVIGSVFVLTLVMGDFITVKMMSGGLSASVGVLIHNEIGLLQYPAAAANAVVLLITVLMMLALLFRMVDIKKEL</sequence>
<feature type="transmembrane region" description="Helical" evidence="8">
    <location>
        <begin position="256"/>
        <end position="278"/>
    </location>
</feature>
<feature type="transmembrane region" description="Helical" evidence="8">
    <location>
        <begin position="73"/>
        <end position="94"/>
    </location>
</feature>
<gene>
    <name evidence="10" type="ORF">HNR75_000825</name>
</gene>
<evidence type="ECO:0000256" key="5">
    <source>
        <dbReference type="ARBA" id="ARBA00022692"/>
    </source>
</evidence>
<keyword evidence="6 8" id="KW-1133">Transmembrane helix</keyword>
<feature type="transmembrane region" description="Helical" evidence="8">
    <location>
        <begin position="106"/>
        <end position="127"/>
    </location>
</feature>
<organism evidence="10 11">
    <name type="scientific">Tolumonas osonensis</name>
    <dbReference type="NCBI Taxonomy" id="675874"/>
    <lineage>
        <taxon>Bacteria</taxon>
        <taxon>Pseudomonadati</taxon>
        <taxon>Pseudomonadota</taxon>
        <taxon>Gammaproteobacteria</taxon>
        <taxon>Aeromonadales</taxon>
        <taxon>Aeromonadaceae</taxon>
        <taxon>Tolumonas</taxon>
    </lineage>
</organism>
<feature type="domain" description="ABC transmembrane type-1" evidence="9">
    <location>
        <begin position="69"/>
        <end position="277"/>
    </location>
</feature>
<keyword evidence="7 8" id="KW-0472">Membrane</keyword>
<keyword evidence="11" id="KW-1185">Reference proteome</keyword>
<dbReference type="GO" id="GO:0055085">
    <property type="term" value="P:transmembrane transport"/>
    <property type="evidence" value="ECO:0007669"/>
    <property type="project" value="InterPro"/>
</dbReference>
<comment type="similarity">
    <text evidence="2">Belongs to the binding-protein-dependent transport system permease family. CysTW subfamily.</text>
</comment>
<dbReference type="GO" id="GO:0005886">
    <property type="term" value="C:plasma membrane"/>
    <property type="evidence" value="ECO:0007669"/>
    <property type="project" value="UniProtKB-SubCell"/>
</dbReference>
<keyword evidence="5 8" id="KW-0812">Transmembrane</keyword>
<feature type="transmembrane region" description="Helical" evidence="8">
    <location>
        <begin position="20"/>
        <end position="40"/>
    </location>
</feature>
<proteinExistence type="inferred from homology"/>
<evidence type="ECO:0000313" key="10">
    <source>
        <dbReference type="EMBL" id="MBB6054953.1"/>
    </source>
</evidence>
<comment type="subcellular location">
    <subcellularLocation>
        <location evidence="1 8">Cell membrane</location>
        <topology evidence="1 8">Multi-pass membrane protein</topology>
    </subcellularLocation>
</comment>
<dbReference type="Gene3D" id="1.10.3720.10">
    <property type="entry name" value="MetI-like"/>
    <property type="match status" value="1"/>
</dbReference>
<evidence type="ECO:0000256" key="7">
    <source>
        <dbReference type="ARBA" id="ARBA00023136"/>
    </source>
</evidence>
<keyword evidence="3 8" id="KW-0813">Transport</keyword>
<evidence type="ECO:0000256" key="6">
    <source>
        <dbReference type="ARBA" id="ARBA00022989"/>
    </source>
</evidence>
<comment type="caution">
    <text evidence="10">The sequence shown here is derived from an EMBL/GenBank/DDBJ whole genome shotgun (WGS) entry which is preliminary data.</text>
</comment>
<dbReference type="Proteomes" id="UP000585721">
    <property type="component" value="Unassembled WGS sequence"/>
</dbReference>
<dbReference type="SUPFAM" id="SSF161098">
    <property type="entry name" value="MetI-like"/>
    <property type="match status" value="1"/>
</dbReference>
<evidence type="ECO:0000313" key="11">
    <source>
        <dbReference type="Proteomes" id="UP000585721"/>
    </source>
</evidence>
<accession>A0A841GN96</accession>
<dbReference type="PANTHER" id="PTHR42929">
    <property type="entry name" value="INNER MEMBRANE ABC TRANSPORTER PERMEASE PROTEIN YDCU-RELATED-RELATED"/>
    <property type="match status" value="1"/>
</dbReference>
<evidence type="ECO:0000256" key="8">
    <source>
        <dbReference type="RuleBase" id="RU363032"/>
    </source>
</evidence>